<dbReference type="InterPro" id="IPR002241">
    <property type="entry name" value="Glyco_hydro_27"/>
</dbReference>
<dbReference type="SUPFAM" id="SSF49785">
    <property type="entry name" value="Galactose-binding domain-like"/>
    <property type="match status" value="1"/>
</dbReference>
<evidence type="ECO:0000259" key="6">
    <source>
        <dbReference type="SMART" id="SM00776"/>
    </source>
</evidence>
<evidence type="ECO:0000313" key="8">
    <source>
        <dbReference type="EMBL" id="KAB4481338.1"/>
    </source>
</evidence>
<dbReference type="Gene3D" id="2.60.40.1180">
    <property type="entry name" value="Golgi alpha-mannosidase II"/>
    <property type="match status" value="1"/>
</dbReference>
<dbReference type="SUPFAM" id="SSF49313">
    <property type="entry name" value="Cadherin-like"/>
    <property type="match status" value="1"/>
</dbReference>
<dbReference type="SUPFAM" id="SSF51011">
    <property type="entry name" value="Glycosyl hydrolase domain"/>
    <property type="match status" value="1"/>
</dbReference>
<evidence type="ECO:0000313" key="12">
    <source>
        <dbReference type="Proteomes" id="UP000283616"/>
    </source>
</evidence>
<dbReference type="SMR" id="A0A0P0FS36"/>
<dbReference type="GO" id="GO:0005975">
    <property type="term" value="P:carbohydrate metabolic process"/>
    <property type="evidence" value="ECO:0007669"/>
    <property type="project" value="InterPro"/>
</dbReference>
<evidence type="ECO:0000256" key="1">
    <source>
        <dbReference type="ARBA" id="ARBA00009743"/>
    </source>
</evidence>
<comment type="similarity">
    <text evidence="1 5">Belongs to the glycosyl hydrolase 27 family.</text>
</comment>
<dbReference type="PRINTS" id="PR00740">
    <property type="entry name" value="GLHYDRLASE27"/>
</dbReference>
<evidence type="ECO:0000256" key="2">
    <source>
        <dbReference type="ARBA" id="ARBA00022729"/>
    </source>
</evidence>
<dbReference type="Pfam" id="PF17801">
    <property type="entry name" value="Melibiase_C"/>
    <property type="match status" value="1"/>
</dbReference>
<dbReference type="Proteomes" id="UP000440614">
    <property type="component" value="Unassembled WGS sequence"/>
</dbReference>
<dbReference type="Gene3D" id="2.60.120.1060">
    <property type="entry name" value="NPCBM/NEW2 domain"/>
    <property type="match status" value="1"/>
</dbReference>
<dbReference type="CDD" id="cd14792">
    <property type="entry name" value="GH27"/>
    <property type="match status" value="1"/>
</dbReference>
<dbReference type="InterPro" id="IPR041233">
    <property type="entry name" value="Melibiase_C"/>
</dbReference>
<dbReference type="InterPro" id="IPR013780">
    <property type="entry name" value="Glyco_hydro_b"/>
</dbReference>
<dbReference type="Pfam" id="PF16499">
    <property type="entry name" value="Melibiase_2"/>
    <property type="match status" value="1"/>
</dbReference>
<dbReference type="Pfam" id="PF08305">
    <property type="entry name" value="NPCBM"/>
    <property type="match status" value="1"/>
</dbReference>
<dbReference type="Gene3D" id="2.60.40.10">
    <property type="entry name" value="Immunoglobulins"/>
    <property type="match status" value="1"/>
</dbReference>
<evidence type="ECO:0000313" key="11">
    <source>
        <dbReference type="EMBL" id="RHL63648.1"/>
    </source>
</evidence>
<dbReference type="KEGG" id="btho:Btheta7330_04693"/>
<evidence type="ECO:0000313" key="7">
    <source>
        <dbReference type="EMBL" id="KAB4314248.1"/>
    </source>
</evidence>
<dbReference type="PANTHER" id="PTHR11452:SF75">
    <property type="entry name" value="ALPHA-GALACTOSIDASE MEL1"/>
    <property type="match status" value="1"/>
</dbReference>
<dbReference type="Pfam" id="PF05345">
    <property type="entry name" value="He_PIG"/>
    <property type="match status" value="1"/>
</dbReference>
<organism evidence="11 12">
    <name type="scientific">Bacteroides thetaiotaomicron</name>
    <dbReference type="NCBI Taxonomy" id="818"/>
    <lineage>
        <taxon>Bacteria</taxon>
        <taxon>Pseudomonadati</taxon>
        <taxon>Bacteroidota</taxon>
        <taxon>Bacteroidia</taxon>
        <taxon>Bacteroidales</taxon>
        <taxon>Bacteroidaceae</taxon>
        <taxon>Bacteroides</taxon>
    </lineage>
</organism>
<reference evidence="14 15" key="2">
    <citation type="journal article" date="2019" name="Nat. Med.">
        <title>A library of human gut bacterial isolates paired with longitudinal multiomics data enables mechanistic microbiome research.</title>
        <authorList>
            <person name="Poyet M."/>
            <person name="Groussin M."/>
            <person name="Gibbons S.M."/>
            <person name="Avila-Pacheco J."/>
            <person name="Jiang X."/>
            <person name="Kearney S.M."/>
            <person name="Perrotta A.R."/>
            <person name="Berdy B."/>
            <person name="Zhao S."/>
            <person name="Lieberman T.D."/>
            <person name="Swanson P.K."/>
            <person name="Smith M."/>
            <person name="Roesemann S."/>
            <person name="Alexander J.E."/>
            <person name="Rich S.A."/>
            <person name="Livny J."/>
            <person name="Vlamakis H."/>
            <person name="Clish C."/>
            <person name="Bullock K."/>
            <person name="Deik A."/>
            <person name="Scott J."/>
            <person name="Pierce K.A."/>
            <person name="Xavier R.J."/>
            <person name="Alm E.J."/>
        </authorList>
    </citation>
    <scope>NUCLEOTIDE SEQUENCE [LARGE SCALE GENOMIC DNA]</scope>
    <source>
        <strain evidence="8 14">BIOML-A162</strain>
        <strain evidence="7 15">BIOML-A188</strain>
    </source>
</reference>
<reference evidence="9" key="3">
    <citation type="submission" date="2022-10" db="EMBL/GenBank/DDBJ databases">
        <title>Human gut microbiome strain richness.</title>
        <authorList>
            <person name="Chen-Liaw A."/>
        </authorList>
    </citation>
    <scope>NUCLEOTIDE SEQUENCE</scope>
    <source>
        <strain evidence="9">1001283st1_A3_1001283B150304_161114</strain>
    </source>
</reference>
<keyword evidence="5" id="KW-1015">Disulfide bond</keyword>
<sequence>MQYIKQIMLLVILTISWKCQAEEVKEIWLDELGESSYYIQDWGLPRINKAVTMTPLTVKGIVYERGIGTHAISRMLFDIGKKAKTLSGLAGADDNTPFACNLQFKILGDRKELWRSGIMRKGDPAKPFNIDLSGIDKVLLLVEECGDGMMYDRADWLNVKFTTLGDVQPIPVWPKPIAKEKYILTPQSPDAPQINNPLTYGARPGNPFLMPIMVSGKRPMTYKAKGLPKGLKLNRKTGLITGSTNTNGNFKVRLQATNEKGTDEKEITLKIGSEIMLTPPMGWNSWNCWRFAADDQKVRDAARIMHEKLQAYGWTYVNIDDGWEADERTPEGELPANEKFPDFKTLTDYIHSLGLKFGIYSSPGWTTCGRHIGSCQHELTDAKTWEKWGVDYLKYDYCGYAAIEKNSEEKTIQEPFIVMRNALDQIKRDIVYCVGYGAPNVWNWGAEAGGNLWRTTRDINDQWNIVMAIGCFQDVCAYVSAPGKYNDPDMLVVGKLGPGWGAKSHDSDLTADEQYAHISLWSILSAPLLLGCDMTAIDDFTLGLLTNPEVIAVNQDPLVAPATKLTVPNGQIWYKKLYDGSYALGFFQMDPYFILWDQDKAVNIQQQKYNFNFALNQLGIQGKVKIRDLWRQKNLGIFSGSYETSIPYHGVSLIKITPIK</sequence>
<dbReference type="EC" id="3.2.1.22" evidence="5"/>
<dbReference type="EMBL" id="WCSY01000006">
    <property type="protein sequence ID" value="KAB4314248.1"/>
    <property type="molecule type" value="Genomic_DNA"/>
</dbReference>
<dbReference type="Gene3D" id="3.20.20.70">
    <property type="entry name" value="Aldolase class I"/>
    <property type="match status" value="1"/>
</dbReference>
<evidence type="ECO:0000313" key="9">
    <source>
        <dbReference type="EMBL" id="MDC2234630.1"/>
    </source>
</evidence>
<dbReference type="InterPro" id="IPR008979">
    <property type="entry name" value="Galactose-bd-like_sf"/>
</dbReference>
<feature type="domain" description="Glycosyl hydrolase family 98 putative carbohydrate-binding module" evidence="6">
    <location>
        <begin position="23"/>
        <end position="163"/>
    </location>
</feature>
<dbReference type="InterPro" id="IPR013785">
    <property type="entry name" value="Aldolase_TIM"/>
</dbReference>
<evidence type="ECO:0000313" key="15">
    <source>
        <dbReference type="Proteomes" id="UP000440614"/>
    </source>
</evidence>
<dbReference type="PANTHER" id="PTHR11452">
    <property type="entry name" value="ALPHA-GALACTOSIDASE/ALPHA-N-ACETYLGALACTOSAMINIDASE"/>
    <property type="match status" value="1"/>
</dbReference>
<reference evidence="12 13" key="1">
    <citation type="submission" date="2018-08" db="EMBL/GenBank/DDBJ databases">
        <title>A genome reference for cultivated species of the human gut microbiota.</title>
        <authorList>
            <person name="Zou Y."/>
            <person name="Xue W."/>
            <person name="Luo G."/>
        </authorList>
    </citation>
    <scope>NUCLEOTIDE SEQUENCE [LARGE SCALE GENOMIC DNA]</scope>
    <source>
        <strain evidence="11 12">AF37-12</strain>
        <strain evidence="10 13">AM30-26</strain>
    </source>
</reference>
<evidence type="ECO:0000256" key="3">
    <source>
        <dbReference type="ARBA" id="ARBA00022801"/>
    </source>
</evidence>
<evidence type="ECO:0000313" key="13">
    <source>
        <dbReference type="Proteomes" id="UP000284785"/>
    </source>
</evidence>
<dbReference type="SMART" id="SM00776">
    <property type="entry name" value="NPCBM"/>
    <property type="match status" value="1"/>
</dbReference>
<dbReference type="OMA" id="YAKWGFD"/>
<dbReference type="EMBL" id="JAQNVG010000003">
    <property type="protein sequence ID" value="MDC2234630.1"/>
    <property type="molecule type" value="Genomic_DNA"/>
</dbReference>
<accession>C6IP96</accession>
<dbReference type="Proteomes" id="UP001217776">
    <property type="component" value="Unassembled WGS sequence"/>
</dbReference>
<dbReference type="GO" id="GO:0005509">
    <property type="term" value="F:calcium ion binding"/>
    <property type="evidence" value="ECO:0007669"/>
    <property type="project" value="InterPro"/>
</dbReference>
<dbReference type="EMBL" id="QSJP01000002">
    <property type="protein sequence ID" value="RHD90836.1"/>
    <property type="molecule type" value="Genomic_DNA"/>
</dbReference>
<evidence type="ECO:0000256" key="4">
    <source>
        <dbReference type="ARBA" id="ARBA00023295"/>
    </source>
</evidence>
<comment type="caution">
    <text evidence="11">The sequence shown here is derived from an EMBL/GenBank/DDBJ whole genome shotgun (WGS) entry which is preliminary data.</text>
</comment>
<dbReference type="InterPro" id="IPR015919">
    <property type="entry name" value="Cadherin-like_sf"/>
</dbReference>
<dbReference type="InterPro" id="IPR013222">
    <property type="entry name" value="Glyco_hyd_98_carb-bd"/>
</dbReference>
<dbReference type="InterPro" id="IPR017853">
    <property type="entry name" value="GH"/>
</dbReference>
<keyword evidence="4 5" id="KW-0326">Glycosidase</keyword>
<evidence type="ECO:0000313" key="10">
    <source>
        <dbReference type="EMBL" id="RHD90836.1"/>
    </source>
</evidence>
<keyword evidence="2" id="KW-0732">Signal</keyword>
<name>A0A0P0FS36_BACT4</name>
<dbReference type="InterPro" id="IPR013783">
    <property type="entry name" value="Ig-like_fold"/>
</dbReference>
<evidence type="ECO:0000256" key="5">
    <source>
        <dbReference type="RuleBase" id="RU361168"/>
    </source>
</evidence>
<dbReference type="Proteomes" id="UP000283616">
    <property type="component" value="Unassembled WGS sequence"/>
</dbReference>
<dbReference type="InterPro" id="IPR038637">
    <property type="entry name" value="NPCBM_sf"/>
</dbReference>
<dbReference type="EMBL" id="QROV01000003">
    <property type="protein sequence ID" value="RHL63648.1"/>
    <property type="molecule type" value="Genomic_DNA"/>
</dbReference>
<dbReference type="GO" id="GO:0016020">
    <property type="term" value="C:membrane"/>
    <property type="evidence" value="ECO:0007669"/>
    <property type="project" value="InterPro"/>
</dbReference>
<dbReference type="Proteomes" id="UP000436858">
    <property type="component" value="Unassembled WGS sequence"/>
</dbReference>
<gene>
    <name evidence="11" type="ORF">DW011_03340</name>
    <name evidence="10" type="ORF">DW780_02420</name>
    <name evidence="8" type="ORF">GAN91_13735</name>
    <name evidence="7" type="ORF">GAO51_07745</name>
    <name evidence="9" type="ORF">PO127_02555</name>
</gene>
<dbReference type="GO" id="GO:0004557">
    <property type="term" value="F:alpha-galactosidase activity"/>
    <property type="evidence" value="ECO:0007669"/>
    <property type="project" value="UniProtKB-EC"/>
</dbReference>
<proteinExistence type="inferred from homology"/>
<dbReference type="SUPFAM" id="SSF51445">
    <property type="entry name" value="(Trans)glycosidases"/>
    <property type="match status" value="1"/>
</dbReference>
<protein>
    <recommendedName>
        <fullName evidence="5">Alpha-galactosidase</fullName>
        <ecNumber evidence="5">3.2.1.22</ecNumber>
    </recommendedName>
    <alternativeName>
        <fullName evidence="5">Melibiase</fullName>
    </alternativeName>
</protein>
<evidence type="ECO:0000313" key="14">
    <source>
        <dbReference type="Proteomes" id="UP000436858"/>
    </source>
</evidence>
<dbReference type="EMBL" id="WCRY01000012">
    <property type="protein sequence ID" value="KAB4481338.1"/>
    <property type="molecule type" value="Genomic_DNA"/>
</dbReference>
<comment type="catalytic activity">
    <reaction evidence="5">
        <text>Hydrolysis of terminal, non-reducing alpha-D-galactose residues in alpha-D-galactosides, including galactose oligosaccharides, galactomannans and galactolipids.</text>
        <dbReference type="EC" id="3.2.1.22"/>
    </reaction>
</comment>
<dbReference type="Proteomes" id="UP000284785">
    <property type="component" value="Unassembled WGS sequence"/>
</dbReference>
<keyword evidence="3 5" id="KW-0378">Hydrolase</keyword>
<dbReference type="AlphaFoldDB" id="A0A0P0FS36"/>
<accession>A0A0P0FS36</accession>